<keyword evidence="2 10" id="KW-0732">Signal</keyword>
<evidence type="ECO:0000256" key="5">
    <source>
        <dbReference type="ARBA" id="ARBA00023186"/>
    </source>
</evidence>
<keyword evidence="3" id="KW-0574">Periplasm</keyword>
<evidence type="ECO:0000256" key="7">
    <source>
        <dbReference type="ARBA" id="ARBA00030642"/>
    </source>
</evidence>
<dbReference type="Gene3D" id="3.10.50.40">
    <property type="match status" value="1"/>
</dbReference>
<dbReference type="AlphaFoldDB" id="A0A560FAE5"/>
<dbReference type="PROSITE" id="PS01096">
    <property type="entry name" value="PPIC_PPIASE_1"/>
    <property type="match status" value="1"/>
</dbReference>
<dbReference type="GO" id="GO:0003755">
    <property type="term" value="F:peptidyl-prolyl cis-trans isomerase activity"/>
    <property type="evidence" value="ECO:0007669"/>
    <property type="project" value="UniProtKB-KW"/>
</dbReference>
<gene>
    <name evidence="12" type="ORF">FBZ89_110164</name>
</gene>
<dbReference type="PANTHER" id="PTHR47637:SF1">
    <property type="entry name" value="CHAPERONE SURA"/>
    <property type="match status" value="1"/>
</dbReference>
<dbReference type="SUPFAM" id="SSF109998">
    <property type="entry name" value="Triger factor/SurA peptide-binding domain-like"/>
    <property type="match status" value="1"/>
</dbReference>
<dbReference type="Gene3D" id="1.10.4030.10">
    <property type="entry name" value="Porin chaperone SurA, peptide-binding domain"/>
    <property type="match status" value="1"/>
</dbReference>
<evidence type="ECO:0000256" key="2">
    <source>
        <dbReference type="ARBA" id="ARBA00022729"/>
    </source>
</evidence>
<evidence type="ECO:0000256" key="4">
    <source>
        <dbReference type="ARBA" id="ARBA00023110"/>
    </source>
</evidence>
<accession>A0A560FAE5</accession>
<evidence type="ECO:0000313" key="12">
    <source>
        <dbReference type="EMBL" id="TWB18515.1"/>
    </source>
</evidence>
<evidence type="ECO:0000256" key="9">
    <source>
        <dbReference type="PROSITE-ProRule" id="PRU00278"/>
    </source>
</evidence>
<dbReference type="Proteomes" id="UP000319859">
    <property type="component" value="Unassembled WGS sequence"/>
</dbReference>
<dbReference type="OrthoDB" id="9791746at2"/>
<dbReference type="InterPro" id="IPR046357">
    <property type="entry name" value="PPIase_dom_sf"/>
</dbReference>
<dbReference type="Pfam" id="PF00639">
    <property type="entry name" value="Rotamase"/>
    <property type="match status" value="1"/>
</dbReference>
<dbReference type="EMBL" id="VITN01000010">
    <property type="protein sequence ID" value="TWB18515.1"/>
    <property type="molecule type" value="Genomic_DNA"/>
</dbReference>
<proteinExistence type="predicted"/>
<sequence length="451" mass="48265">MIQLSRRSAAAVLAVGLTLGTSLATPALAQLAGPRTAAATNGMALGPRVAAQPQGQQEERIVAVVNDEAISQTDLAGRMRLAIVNTGLPDTPDVEQKLKPQVLRLLIDEKLELQEAKKQNLVVTDEEVDREFARLAKQNKAPSPESFAANLEREGVPVSSLKEQMRANIAWNKVVQRRIRPTIQVSDEEIDSRTSRIIANAGKPEYLLTEIFISVDNPKLDQDAHQLADKLVGEITHGANFAAVAQQFSQSATAAAGGDMGWVQQGQLEPALDRALQRLPTGQVSVPLRGAGGYYIFLVRDERTVTGGDPADIEVSVGQVVVPVPPGADVQALGQTVKKVGDNSHSCEALAAAAKANLPGSTTRAQPMTRLGDIPGELSKLIGRLGVGQATDPLETQAGLMLLMVCDRKVPEGSAPPRDQVANMIGGERMDMLQRRNLRDLRRAATIDIRS</sequence>
<keyword evidence="4 9" id="KW-0697">Rotamase</keyword>
<evidence type="ECO:0000313" key="13">
    <source>
        <dbReference type="Proteomes" id="UP000319859"/>
    </source>
</evidence>
<dbReference type="SUPFAM" id="SSF54534">
    <property type="entry name" value="FKBP-like"/>
    <property type="match status" value="2"/>
</dbReference>
<evidence type="ECO:0000256" key="1">
    <source>
        <dbReference type="ARBA" id="ARBA00018370"/>
    </source>
</evidence>
<dbReference type="InterPro" id="IPR023058">
    <property type="entry name" value="PPIase_PpiC_CS"/>
</dbReference>
<dbReference type="PROSITE" id="PS50198">
    <property type="entry name" value="PPIC_PPIASE_2"/>
    <property type="match status" value="1"/>
</dbReference>
<protein>
    <recommendedName>
        <fullName evidence="1">Parvulin-like PPIase</fullName>
    </recommendedName>
    <alternativeName>
        <fullName evidence="7">Peptidyl-prolyl cis-trans isomerase plp</fullName>
    </alternativeName>
    <alternativeName>
        <fullName evidence="8">Rotamase plp</fullName>
    </alternativeName>
</protein>
<dbReference type="Pfam" id="PF09312">
    <property type="entry name" value="SurA_N"/>
    <property type="match status" value="1"/>
</dbReference>
<reference evidence="12 13" key="1">
    <citation type="submission" date="2019-06" db="EMBL/GenBank/DDBJ databases">
        <title>Genomic Encyclopedia of Type Strains, Phase IV (KMG-V): Genome sequencing to study the core and pangenomes of soil and plant-associated prokaryotes.</title>
        <authorList>
            <person name="Whitman W."/>
        </authorList>
    </citation>
    <scope>NUCLEOTIDE SEQUENCE [LARGE SCALE GENOMIC DNA]</scope>
    <source>
        <strain evidence="12 13">BR 11880</strain>
    </source>
</reference>
<evidence type="ECO:0000256" key="6">
    <source>
        <dbReference type="ARBA" id="ARBA00023235"/>
    </source>
</evidence>
<evidence type="ECO:0000256" key="3">
    <source>
        <dbReference type="ARBA" id="ARBA00022764"/>
    </source>
</evidence>
<dbReference type="InterPro" id="IPR027304">
    <property type="entry name" value="Trigger_fact/SurA_dom_sf"/>
</dbReference>
<feature type="domain" description="PpiC" evidence="11">
    <location>
        <begin position="203"/>
        <end position="301"/>
    </location>
</feature>
<comment type="caution">
    <text evidence="12">The sequence shown here is derived from an EMBL/GenBank/DDBJ whole genome shotgun (WGS) entry which is preliminary data.</text>
</comment>
<keyword evidence="5" id="KW-0143">Chaperone</keyword>
<evidence type="ECO:0000256" key="10">
    <source>
        <dbReference type="SAM" id="SignalP"/>
    </source>
</evidence>
<feature type="signal peptide" evidence="10">
    <location>
        <begin position="1"/>
        <end position="29"/>
    </location>
</feature>
<evidence type="ECO:0000256" key="8">
    <source>
        <dbReference type="ARBA" id="ARBA00031484"/>
    </source>
</evidence>
<dbReference type="InterPro" id="IPR000297">
    <property type="entry name" value="PPIase_PpiC"/>
</dbReference>
<feature type="chain" id="PRO_5022096254" description="Parvulin-like PPIase" evidence="10">
    <location>
        <begin position="30"/>
        <end position="451"/>
    </location>
</feature>
<evidence type="ECO:0000259" key="11">
    <source>
        <dbReference type="PROSITE" id="PS50198"/>
    </source>
</evidence>
<dbReference type="PANTHER" id="PTHR47637">
    <property type="entry name" value="CHAPERONE SURA"/>
    <property type="match status" value="1"/>
</dbReference>
<name>A0A560FAE5_9PROT</name>
<dbReference type="InterPro" id="IPR050280">
    <property type="entry name" value="OMP_Chaperone_SurA"/>
</dbReference>
<organism evidence="12 13">
    <name type="scientific">Nitrospirillum amazonense</name>
    <dbReference type="NCBI Taxonomy" id="28077"/>
    <lineage>
        <taxon>Bacteria</taxon>
        <taxon>Pseudomonadati</taxon>
        <taxon>Pseudomonadota</taxon>
        <taxon>Alphaproteobacteria</taxon>
        <taxon>Rhodospirillales</taxon>
        <taxon>Azospirillaceae</taxon>
        <taxon>Nitrospirillum</taxon>
    </lineage>
</organism>
<keyword evidence="6 9" id="KW-0413">Isomerase</keyword>
<dbReference type="InterPro" id="IPR015391">
    <property type="entry name" value="SurA_N"/>
</dbReference>
<dbReference type="RefSeq" id="WP_145751113.1">
    <property type="nucleotide sequence ID" value="NZ_VITN01000010.1"/>
</dbReference>